<proteinExistence type="predicted"/>
<organism evidence="1 2">
    <name type="scientific">Photobacterium sp. (strain ATCC 43367)</name>
    <dbReference type="NCBI Taxonomy" id="379097"/>
    <lineage>
        <taxon>Bacteria</taxon>
        <taxon>Pseudomonadati</taxon>
        <taxon>Pseudomonadota</taxon>
        <taxon>Gammaproteobacteria</taxon>
        <taxon>Vibrionales</taxon>
        <taxon>Vibrionaceae</taxon>
        <taxon>Vibrio</taxon>
        <taxon>Vibrio oreintalis group</taxon>
    </lineage>
</organism>
<dbReference type="RefSeq" id="WP_005469695.1">
    <property type="nucleotide sequence ID" value="NZ_JRWP01000004.1"/>
</dbReference>
<name>A0A0A5HZK8_PHOS4</name>
<evidence type="ECO:0000313" key="2">
    <source>
        <dbReference type="Proteomes" id="UP000030451"/>
    </source>
</evidence>
<sequence length="254" mass="29275">MHIGPEFLLAAIRQKIRDEGLCYSALSDKTGVPLSTIKRHLHNPALGLDKILMYTTHLNTNLVELSTLAIQIQRDNEQFLSDEQNALFVEYPYLLDFIYLVTSCNRSPKEIAQEYQLSDTSLRFYLSIAEILGYMENHGDKIFYRSGRRFIMEEGTELDTLFKRRFEQISMADDTVSQVCQARVRLTAEQRLKLEQEIDQKISEMHAANCANETGELTNVMLRSIPGQQIFFADTLPEITGELLKEVSARFRRQ</sequence>
<accession>A0A0A5HZK8</accession>
<reference evidence="1 2" key="1">
    <citation type="submission" date="2014-10" db="EMBL/GenBank/DDBJ databases">
        <title>Genome sequencing of Vibrio sinaloensis T08.</title>
        <authorList>
            <person name="Chan K.-G."/>
            <person name="Mohamad N.I."/>
        </authorList>
    </citation>
    <scope>NUCLEOTIDE SEQUENCE [LARGE SCALE GENOMIC DNA]</scope>
    <source>
        <strain evidence="1 2">T08</strain>
    </source>
</reference>
<dbReference type="STRING" id="379097.SE23_00355"/>
<dbReference type="Proteomes" id="UP000030451">
    <property type="component" value="Unassembled WGS sequence"/>
</dbReference>
<protein>
    <submittedName>
        <fullName evidence="1">Transcriptional regulator</fullName>
    </submittedName>
</protein>
<comment type="caution">
    <text evidence="1">The sequence shown here is derived from an EMBL/GenBank/DDBJ whole genome shotgun (WGS) entry which is preliminary data.</text>
</comment>
<dbReference type="EMBL" id="JRWP01000004">
    <property type="protein sequence ID" value="KGY09750.1"/>
    <property type="molecule type" value="Genomic_DNA"/>
</dbReference>
<dbReference type="AlphaFoldDB" id="A0A0A5HZK8"/>
<evidence type="ECO:0000313" key="1">
    <source>
        <dbReference type="EMBL" id="KGY09750.1"/>
    </source>
</evidence>
<dbReference type="OrthoDB" id="5811736at2"/>
<gene>
    <name evidence="1" type="ORF">NM06_02210</name>
</gene>